<dbReference type="RefSeq" id="WP_378255883.1">
    <property type="nucleotide sequence ID" value="NZ_JBHSIT010000004.1"/>
</dbReference>
<proteinExistence type="predicted"/>
<comment type="caution">
    <text evidence="2">The sequence shown here is derived from an EMBL/GenBank/DDBJ whole genome shotgun (WGS) entry which is preliminary data.</text>
</comment>
<keyword evidence="1" id="KW-1133">Transmembrane helix</keyword>
<feature type="transmembrane region" description="Helical" evidence="1">
    <location>
        <begin position="12"/>
        <end position="31"/>
    </location>
</feature>
<sequence>MEPIEAIQLTPHGIPLIAYPVGLGLVALAAWDGQRGGSGTWYAWLEPLGVLVTLVGIFLLVIPLSVAGVLVSAIGLGITKYRRDKGL</sequence>
<keyword evidence="3" id="KW-1185">Reference proteome</keyword>
<dbReference type="Proteomes" id="UP001595872">
    <property type="component" value="Unassembled WGS sequence"/>
</dbReference>
<dbReference type="EMBL" id="JBHSIT010000004">
    <property type="protein sequence ID" value="MFC4908863.1"/>
    <property type="molecule type" value="Genomic_DNA"/>
</dbReference>
<organism evidence="2 3">
    <name type="scientific">Actinomadura gamaensis</name>
    <dbReference type="NCBI Taxonomy" id="1763541"/>
    <lineage>
        <taxon>Bacteria</taxon>
        <taxon>Bacillati</taxon>
        <taxon>Actinomycetota</taxon>
        <taxon>Actinomycetes</taxon>
        <taxon>Streptosporangiales</taxon>
        <taxon>Thermomonosporaceae</taxon>
        <taxon>Actinomadura</taxon>
    </lineage>
</organism>
<evidence type="ECO:0000313" key="2">
    <source>
        <dbReference type="EMBL" id="MFC4908863.1"/>
    </source>
</evidence>
<keyword evidence="1" id="KW-0812">Transmembrane</keyword>
<protein>
    <submittedName>
        <fullName evidence="2">Uncharacterized protein</fullName>
    </submittedName>
</protein>
<name>A0ABV9TZC8_9ACTN</name>
<feature type="transmembrane region" description="Helical" evidence="1">
    <location>
        <begin position="51"/>
        <end position="78"/>
    </location>
</feature>
<reference evidence="3" key="1">
    <citation type="journal article" date="2019" name="Int. J. Syst. Evol. Microbiol.">
        <title>The Global Catalogue of Microorganisms (GCM) 10K type strain sequencing project: providing services to taxonomists for standard genome sequencing and annotation.</title>
        <authorList>
            <consortium name="The Broad Institute Genomics Platform"/>
            <consortium name="The Broad Institute Genome Sequencing Center for Infectious Disease"/>
            <person name="Wu L."/>
            <person name="Ma J."/>
        </authorList>
    </citation>
    <scope>NUCLEOTIDE SEQUENCE [LARGE SCALE GENOMIC DNA]</scope>
    <source>
        <strain evidence="3">KLKA75</strain>
    </source>
</reference>
<gene>
    <name evidence="2" type="ORF">ACFPCY_16165</name>
</gene>
<keyword evidence="1" id="KW-0472">Membrane</keyword>
<evidence type="ECO:0000256" key="1">
    <source>
        <dbReference type="SAM" id="Phobius"/>
    </source>
</evidence>
<accession>A0ABV9TZC8</accession>
<evidence type="ECO:0000313" key="3">
    <source>
        <dbReference type="Proteomes" id="UP001595872"/>
    </source>
</evidence>